<gene>
    <name evidence="9" type="ORF">NCTC11636_01268</name>
</gene>
<feature type="transmembrane region" description="Helical" evidence="7">
    <location>
        <begin position="702"/>
        <end position="723"/>
    </location>
</feature>
<evidence type="ECO:0000259" key="8">
    <source>
        <dbReference type="Pfam" id="PF02687"/>
    </source>
</evidence>
<dbReference type="Proteomes" id="UP000266895">
    <property type="component" value="Chromosome"/>
</dbReference>
<keyword evidence="4 7" id="KW-0812">Transmembrane</keyword>
<evidence type="ECO:0000256" key="2">
    <source>
        <dbReference type="ARBA" id="ARBA00005236"/>
    </source>
</evidence>
<keyword evidence="10" id="KW-1185">Reference proteome</keyword>
<evidence type="ECO:0000313" key="10">
    <source>
        <dbReference type="Proteomes" id="UP000266895"/>
    </source>
</evidence>
<feature type="transmembrane region" description="Helical" evidence="7">
    <location>
        <begin position="251"/>
        <end position="276"/>
    </location>
</feature>
<dbReference type="AlphaFoldDB" id="A0A3S4R392"/>
<proteinExistence type="inferred from homology"/>
<feature type="transmembrane region" description="Helical" evidence="7">
    <location>
        <begin position="21"/>
        <end position="46"/>
    </location>
</feature>
<dbReference type="InterPro" id="IPR051447">
    <property type="entry name" value="Lipoprotein-release_system"/>
</dbReference>
<dbReference type="EMBL" id="LR134350">
    <property type="protein sequence ID" value="VEG27984.1"/>
    <property type="molecule type" value="Genomic_DNA"/>
</dbReference>
<feature type="transmembrane region" description="Helical" evidence="7">
    <location>
        <begin position="656"/>
        <end position="682"/>
    </location>
</feature>
<feature type="transmembrane region" description="Helical" evidence="7">
    <location>
        <begin position="426"/>
        <end position="446"/>
    </location>
</feature>
<evidence type="ECO:0000256" key="1">
    <source>
        <dbReference type="ARBA" id="ARBA00004651"/>
    </source>
</evidence>
<evidence type="ECO:0000256" key="3">
    <source>
        <dbReference type="ARBA" id="ARBA00022475"/>
    </source>
</evidence>
<dbReference type="KEGG" id="ahw:NCTC11636_01268"/>
<comment type="subcellular location">
    <subcellularLocation>
        <location evidence="1">Cell membrane</location>
        <topology evidence="1">Multi-pass membrane protein</topology>
    </subcellularLocation>
</comment>
<dbReference type="PANTHER" id="PTHR30489:SF0">
    <property type="entry name" value="LIPOPROTEIN-RELEASING SYSTEM TRANSMEMBRANE PROTEIN LOLE"/>
    <property type="match status" value="1"/>
</dbReference>
<dbReference type="GO" id="GO:0044874">
    <property type="term" value="P:lipoprotein localization to outer membrane"/>
    <property type="evidence" value="ECO:0007669"/>
    <property type="project" value="TreeGrafter"/>
</dbReference>
<feature type="transmembrane region" description="Helical" evidence="7">
    <location>
        <begin position="355"/>
        <end position="377"/>
    </location>
</feature>
<dbReference type="PANTHER" id="PTHR30489">
    <property type="entry name" value="LIPOPROTEIN-RELEASING SYSTEM TRANSMEMBRANE PROTEIN LOLE"/>
    <property type="match status" value="1"/>
</dbReference>
<organism evidence="9 10">
    <name type="scientific">Actinomyces howellii</name>
    <dbReference type="NCBI Taxonomy" id="52771"/>
    <lineage>
        <taxon>Bacteria</taxon>
        <taxon>Bacillati</taxon>
        <taxon>Actinomycetota</taxon>
        <taxon>Actinomycetes</taxon>
        <taxon>Actinomycetales</taxon>
        <taxon>Actinomycetaceae</taxon>
        <taxon>Actinomyces</taxon>
    </lineage>
</organism>
<evidence type="ECO:0000256" key="7">
    <source>
        <dbReference type="SAM" id="Phobius"/>
    </source>
</evidence>
<keyword evidence="3" id="KW-1003">Cell membrane</keyword>
<keyword evidence="6 7" id="KW-0472">Membrane</keyword>
<dbReference type="GO" id="GO:0098797">
    <property type="term" value="C:plasma membrane protein complex"/>
    <property type="evidence" value="ECO:0007669"/>
    <property type="project" value="TreeGrafter"/>
</dbReference>
<feature type="domain" description="ABC3 transporter permease C-terminal" evidence="8">
    <location>
        <begin position="660"/>
        <end position="774"/>
    </location>
</feature>
<evidence type="ECO:0000256" key="5">
    <source>
        <dbReference type="ARBA" id="ARBA00022989"/>
    </source>
</evidence>
<accession>A0A3S4R392</accession>
<dbReference type="InterPro" id="IPR003838">
    <property type="entry name" value="ABC3_permease_C"/>
</dbReference>
<evidence type="ECO:0000256" key="4">
    <source>
        <dbReference type="ARBA" id="ARBA00022692"/>
    </source>
</evidence>
<feature type="transmembrane region" description="Helical" evidence="7">
    <location>
        <begin position="312"/>
        <end position="335"/>
    </location>
</feature>
<protein>
    <submittedName>
        <fullName evidence="9">FtsX-like permease family</fullName>
    </submittedName>
</protein>
<evidence type="ECO:0000256" key="6">
    <source>
        <dbReference type="ARBA" id="ARBA00023136"/>
    </source>
</evidence>
<name>A0A3S4R392_9ACTO</name>
<reference evidence="9 10" key="1">
    <citation type="submission" date="2018-12" db="EMBL/GenBank/DDBJ databases">
        <authorList>
            <consortium name="Pathogen Informatics"/>
        </authorList>
    </citation>
    <scope>NUCLEOTIDE SEQUENCE [LARGE SCALE GENOMIC DNA]</scope>
    <source>
        <strain evidence="9 10">NCTC11636</strain>
    </source>
</reference>
<sequence>MVRRPLRASQLLALRDLRRDRVFSIVIVLVSMLITALLATTVGGMLTNNDSQRALYDRAQSSDAYIRFTGSQELDDEVADLAATPGVDGVDTSVSIAVTASAHDEEATLNLTSVDDLEPGTSLDSDALVSDRDVILPNSAASALGLSTGDEFTVDSGVEELTLRLVGTFDDPVFGSPMMGYKRAVLNSDAFDALLADTQASSGQLALVTLVTFTVEDGADQPSAEDVLGDLDWVGDAEFAYDSSFIMRTYAIIPGIVSAVLLVTAVALGLILVFVLRHVSSVLLRREWRNSGVLKVLGMSTGQIRMRLGTRLVALSTLGALLVAMISVWTIPALGRVYLATNGLSSMPVLVPWPLLGSVAVVVGLVCVTAVFSTRVLTRLNPRAALDSQMRVEGRRWPGPSLGSLVAAPTRIALTLKDVLRAPGRYLSLGVTALVFSFLMGALVPLGSAFATRDRVIELLGLDAYDVTATVVTQTDRPGEVFDAALSSAVADVGLDNPTYVAAHRAANVRIGGRTVVATVSDDFPASLRIAEGRLPANDREILLASGLASSIDAAFGDEVEIDTGRNGATSYEVVGLYDTVNQAGLTMWLGEDAFQRLVPSEPSPYYYVAFESPPDETQVAELVDSLNEQPGISATAGRAQVSSVVSMVQLALRGVVALVTTIGVLLASVVTLLLAMSAIAADRRTYAIMAALGYGRGQLRTTTASGFALTATVAALLGGLLARVAAEPLLVVLLSGVGLSAIDLPAKAVGTVLVAVGCGALSGASAWLAARTLPRVTPGELSSE</sequence>
<keyword evidence="5 7" id="KW-1133">Transmembrane helix</keyword>
<dbReference type="Pfam" id="PF02687">
    <property type="entry name" value="FtsX"/>
    <property type="match status" value="1"/>
</dbReference>
<comment type="similarity">
    <text evidence="2">Belongs to the ABC-4 integral membrane protein family. LolC/E subfamily.</text>
</comment>
<feature type="transmembrane region" description="Helical" evidence="7">
    <location>
        <begin position="753"/>
        <end position="771"/>
    </location>
</feature>
<evidence type="ECO:0000313" key="9">
    <source>
        <dbReference type="EMBL" id="VEG27984.1"/>
    </source>
</evidence>